<dbReference type="Proteomes" id="UP000054821">
    <property type="component" value="Unassembled WGS sequence"/>
</dbReference>
<keyword evidence="2" id="KW-1185">Reference proteome</keyword>
<dbReference type="EMBL" id="JPDN02000005">
    <property type="protein sequence ID" value="PON29036.1"/>
    <property type="molecule type" value="Genomic_DNA"/>
</dbReference>
<comment type="caution">
    <text evidence="1">The sequence shown here is derived from an EMBL/GenBank/DDBJ whole genome shotgun (WGS) entry which is preliminary data.</text>
</comment>
<evidence type="ECO:0000313" key="1">
    <source>
        <dbReference type="EMBL" id="PON29036.1"/>
    </source>
</evidence>
<protein>
    <submittedName>
        <fullName evidence="1">Uncharacterized protein</fullName>
    </submittedName>
</protein>
<dbReference type="GeneID" id="29980451"/>
<proteinExistence type="predicted"/>
<sequence>MDFNYSDFNFPDMDLENFADFESSAGIDTLIAWLEELLEGLHQQLRLRIQQLSYYDFPDSDDYFDFDDFGNYDGYSNSYPH</sequence>
<dbReference type="AlphaFoldDB" id="A0A2P4ZXN5"/>
<dbReference type="RefSeq" id="XP_018666510.1">
    <property type="nucleotide sequence ID" value="XM_018800368.1"/>
</dbReference>
<organism evidence="1 2">
    <name type="scientific">Trichoderma gamsii</name>
    <dbReference type="NCBI Taxonomy" id="398673"/>
    <lineage>
        <taxon>Eukaryota</taxon>
        <taxon>Fungi</taxon>
        <taxon>Dikarya</taxon>
        <taxon>Ascomycota</taxon>
        <taxon>Pezizomycotina</taxon>
        <taxon>Sordariomycetes</taxon>
        <taxon>Hypocreomycetidae</taxon>
        <taxon>Hypocreales</taxon>
        <taxon>Hypocreaceae</taxon>
        <taxon>Trichoderma</taxon>
    </lineage>
</organism>
<name>A0A2P4ZXN5_9HYPO</name>
<reference evidence="1 2" key="1">
    <citation type="journal article" date="2016" name="Genome Announc.">
        <title>Draft Whole-Genome Sequence of Trichoderma gamsii T6085, a Promising Biocontrol Agent of Fusarium Head Blight on Wheat.</title>
        <authorList>
            <person name="Baroncelli R."/>
            <person name="Zapparata A."/>
            <person name="Piaggeschi G."/>
            <person name="Sarrocco S."/>
            <person name="Vannacci G."/>
        </authorList>
    </citation>
    <scope>NUCLEOTIDE SEQUENCE [LARGE SCALE GENOMIC DNA]</scope>
    <source>
        <strain evidence="1 2">T6085</strain>
    </source>
</reference>
<accession>A0A2P4ZXN5</accession>
<gene>
    <name evidence="1" type="ORF">TGAM01_v202144</name>
</gene>
<evidence type="ECO:0000313" key="2">
    <source>
        <dbReference type="Proteomes" id="UP000054821"/>
    </source>
</evidence>